<sequence length="141" mass="15796">MGFFRRIAGMLGFSRDDGHDGGHEAEEDDDRKANDVHHRGTKGFSVQVPVAVDRPAPGPVLIPCKLGDGGVQGFRWYSRRMRIDEDGDMADEFLSEVCTTETHPKFEVKYNTRPAAIRKQVISDDGNVRSSIELQGKLHWV</sequence>
<feature type="compositionally biased region" description="Basic and acidic residues" evidence="1">
    <location>
        <begin position="15"/>
        <end position="38"/>
    </location>
</feature>
<name>A0AB40C6G8_DIOCR</name>
<evidence type="ECO:0000313" key="3">
    <source>
        <dbReference type="RefSeq" id="XP_039134525.1"/>
    </source>
</evidence>
<keyword evidence="2" id="KW-1185">Reference proteome</keyword>
<proteinExistence type="predicted"/>
<reference evidence="3" key="1">
    <citation type="submission" date="2025-08" db="UniProtKB">
        <authorList>
            <consortium name="RefSeq"/>
        </authorList>
    </citation>
    <scope>IDENTIFICATION</scope>
</reference>
<accession>A0AB40C6G8</accession>
<dbReference type="GeneID" id="120271904"/>
<dbReference type="PANTHER" id="PTHR35750">
    <property type="entry name" value="PHOSPHOLIPID HYDROPEROXIDE GLUTATHIONE PEROXIDASE"/>
    <property type="match status" value="1"/>
</dbReference>
<protein>
    <submittedName>
        <fullName evidence="3">Uncharacterized protein LOC120271904</fullName>
    </submittedName>
</protein>
<dbReference type="PANTHER" id="PTHR35750:SF1">
    <property type="entry name" value="PHOSPHOLIPID HYDROPEROXIDE GLUTATHIONE PEROXIDASE"/>
    <property type="match status" value="1"/>
</dbReference>
<feature type="region of interest" description="Disordered" evidence="1">
    <location>
        <begin position="15"/>
        <end position="41"/>
    </location>
</feature>
<dbReference type="Proteomes" id="UP001515500">
    <property type="component" value="Chromosome 11"/>
</dbReference>
<dbReference type="RefSeq" id="XP_039134525.1">
    <property type="nucleotide sequence ID" value="XM_039278591.1"/>
</dbReference>
<evidence type="ECO:0000313" key="2">
    <source>
        <dbReference type="Proteomes" id="UP001515500"/>
    </source>
</evidence>
<gene>
    <name evidence="3" type="primary">LOC120271904</name>
</gene>
<organism evidence="2 3">
    <name type="scientific">Dioscorea cayennensis subsp. rotundata</name>
    <name type="common">White Guinea yam</name>
    <name type="synonym">Dioscorea rotundata</name>
    <dbReference type="NCBI Taxonomy" id="55577"/>
    <lineage>
        <taxon>Eukaryota</taxon>
        <taxon>Viridiplantae</taxon>
        <taxon>Streptophyta</taxon>
        <taxon>Embryophyta</taxon>
        <taxon>Tracheophyta</taxon>
        <taxon>Spermatophyta</taxon>
        <taxon>Magnoliopsida</taxon>
        <taxon>Liliopsida</taxon>
        <taxon>Dioscoreales</taxon>
        <taxon>Dioscoreaceae</taxon>
        <taxon>Dioscorea</taxon>
    </lineage>
</organism>
<dbReference type="AlphaFoldDB" id="A0AB40C6G8"/>
<evidence type="ECO:0000256" key="1">
    <source>
        <dbReference type="SAM" id="MobiDB-lite"/>
    </source>
</evidence>